<feature type="domain" description="PG-1098 N-terminal" evidence="2">
    <location>
        <begin position="9"/>
        <end position="47"/>
    </location>
</feature>
<gene>
    <name evidence="4" type="ORF">Tsumi_04150</name>
</gene>
<evidence type="ECO:0000259" key="2">
    <source>
        <dbReference type="Pfam" id="PF21911"/>
    </source>
</evidence>
<dbReference type="Gene3D" id="1.10.10.1110">
    <property type="entry name" value="Methyltransferase PG1098, N-terminal domain"/>
    <property type="match status" value="1"/>
</dbReference>
<name>A0ABQ0E0S8_9PORP</name>
<dbReference type="RefSeq" id="WP_411915124.1">
    <property type="nucleotide sequence ID" value="NZ_BAAFSF010000001.1"/>
</dbReference>
<dbReference type="Gene3D" id="3.40.50.150">
    <property type="entry name" value="Vaccinia Virus protein VP39"/>
    <property type="match status" value="1"/>
</dbReference>
<organism evidence="4 5">
    <name type="scientific">Porphyromonas miyakawae</name>
    <dbReference type="NCBI Taxonomy" id="3137470"/>
    <lineage>
        <taxon>Bacteria</taxon>
        <taxon>Pseudomonadati</taxon>
        <taxon>Bacteroidota</taxon>
        <taxon>Bacteroidia</taxon>
        <taxon>Bacteroidales</taxon>
        <taxon>Porphyromonadaceae</taxon>
        <taxon>Porphyromonas</taxon>
    </lineage>
</organism>
<comment type="caution">
    <text evidence="4">The sequence shown here is derived from an EMBL/GenBank/DDBJ whole genome shotgun (WGS) entry which is preliminary data.</text>
</comment>
<dbReference type="Pfam" id="PF18096">
    <property type="entry name" value="Thump_like"/>
    <property type="match status" value="1"/>
</dbReference>
<dbReference type="InterPro" id="IPR054168">
    <property type="entry name" value="PG_1098_Fer"/>
</dbReference>
<dbReference type="Pfam" id="PF22013">
    <property type="entry name" value="PG_1098_Fer"/>
    <property type="match status" value="1"/>
</dbReference>
<accession>A0ABQ0E0S8</accession>
<keyword evidence="4" id="KW-0489">Methyltransferase</keyword>
<dbReference type="EMBL" id="BAAFSF010000001">
    <property type="protein sequence ID" value="GAB1251311.1"/>
    <property type="molecule type" value="Genomic_DNA"/>
</dbReference>
<evidence type="ECO:0000259" key="1">
    <source>
        <dbReference type="Pfam" id="PF18096"/>
    </source>
</evidence>
<dbReference type="SUPFAM" id="SSF53335">
    <property type="entry name" value="S-adenosyl-L-methionine-dependent methyltransferases"/>
    <property type="match status" value="1"/>
</dbReference>
<sequence length="412" mass="46594">MNTTGYIPTQEEIEEIIQRSNELKEMSPDRILLGKSVLPHAFRPFVARRVAIWKRWQHKFPSFAEAPFFIPTEVAFQQASSEVLAKHKAQYVNRDTHLIDGTGGLGIDFYYMSRDAHCADYFELDPLLYAAAEYNIRRLNIGSAHTLHHSNSIEALKQLSLSTQTLLYLDPARRDAGGRKTFLLEDTLPNPLEVVDLLKSLNYQGRILLKLSPMLDIEALLHSLPQASHISIQAVGDEVKELLLYIESIEVSTCTPEQIPLHIHIYPKEGAKASLFSCSIKEEREAQATIAEEIGPWLYLPHAALLKAGAFKLLSARYNVQKLATDSHLYTSKECCEAFPGRIYHIEEVLPWKSGLHKQLKGRWHEADITVKNFPLTRAALYKTLHLREGSAVRLIATQVAQTPVLIHVTPH</sequence>
<protein>
    <submittedName>
        <fullName evidence="4">DNA methyltransferase</fullName>
    </submittedName>
</protein>
<dbReference type="InterPro" id="IPR054111">
    <property type="entry name" value="PG_1098_N"/>
</dbReference>
<feature type="domain" description="THUMP-like" evidence="1">
    <location>
        <begin position="341"/>
        <end position="411"/>
    </location>
</feature>
<keyword evidence="4" id="KW-0808">Transferase</keyword>
<dbReference type="InterPro" id="IPR041497">
    <property type="entry name" value="Thump-like"/>
</dbReference>
<keyword evidence="5" id="KW-1185">Reference proteome</keyword>
<reference evidence="4 5" key="1">
    <citation type="journal article" date="2025" name="Int. J. Syst. Evol. Microbiol.">
        <title>Desulfovibrio falkowii sp. nov., Porphyromonas miyakawae sp. nov., Mediterraneibacter flintii sp. nov. and Owariibacterium komagatae gen. nov., sp. nov., isolated from human faeces.</title>
        <authorList>
            <person name="Hamaguchi T."/>
            <person name="Ohara M."/>
            <person name="Hisatomi A."/>
            <person name="Sekiguchi K."/>
            <person name="Takeda J.I."/>
            <person name="Ueyama J."/>
            <person name="Ito M."/>
            <person name="Nishiwaki H."/>
            <person name="Ogi T."/>
            <person name="Hirayama M."/>
            <person name="Ohkuma M."/>
            <person name="Sakamoto M."/>
            <person name="Ohno K."/>
        </authorList>
    </citation>
    <scope>NUCLEOTIDE SEQUENCE [LARGE SCALE GENOMIC DNA]</scope>
    <source>
        <strain evidence="4 5">13CB11C</strain>
    </source>
</reference>
<dbReference type="InterPro" id="IPR029063">
    <property type="entry name" value="SAM-dependent_MTases_sf"/>
</dbReference>
<evidence type="ECO:0000313" key="5">
    <source>
        <dbReference type="Proteomes" id="UP001628220"/>
    </source>
</evidence>
<dbReference type="GO" id="GO:0032259">
    <property type="term" value="P:methylation"/>
    <property type="evidence" value="ECO:0007669"/>
    <property type="project" value="UniProtKB-KW"/>
</dbReference>
<dbReference type="Pfam" id="PF21911">
    <property type="entry name" value="PG_1098_N"/>
    <property type="match status" value="1"/>
</dbReference>
<evidence type="ECO:0000259" key="3">
    <source>
        <dbReference type="Pfam" id="PF22013"/>
    </source>
</evidence>
<proteinExistence type="predicted"/>
<dbReference type="Proteomes" id="UP001628220">
    <property type="component" value="Unassembled WGS sequence"/>
</dbReference>
<feature type="domain" description="PG-1098 ferredoxin-like" evidence="3">
    <location>
        <begin position="297"/>
        <end position="340"/>
    </location>
</feature>
<evidence type="ECO:0000313" key="4">
    <source>
        <dbReference type="EMBL" id="GAB1251311.1"/>
    </source>
</evidence>
<dbReference type="GO" id="GO:0008168">
    <property type="term" value="F:methyltransferase activity"/>
    <property type="evidence" value="ECO:0007669"/>
    <property type="project" value="UniProtKB-KW"/>
</dbReference>